<reference evidence="2 4" key="1">
    <citation type="submission" date="2014-03" db="EMBL/GenBank/DDBJ databases">
        <authorList>
            <person name="Casaregola S."/>
        </authorList>
    </citation>
    <scope>NUCLEOTIDE SEQUENCE [LARGE SCALE GENOMIC DNA]</scope>
    <source>
        <strain evidence="2 4">CLIB 918</strain>
    </source>
</reference>
<organism evidence="2 4">
    <name type="scientific">Geotrichum candidum</name>
    <name type="common">Oospora lactis</name>
    <name type="synonym">Dipodascus geotrichum</name>
    <dbReference type="NCBI Taxonomy" id="1173061"/>
    <lineage>
        <taxon>Eukaryota</taxon>
        <taxon>Fungi</taxon>
        <taxon>Dikarya</taxon>
        <taxon>Ascomycota</taxon>
        <taxon>Saccharomycotina</taxon>
        <taxon>Dipodascomycetes</taxon>
        <taxon>Dipodascales</taxon>
        <taxon>Dipodascaceae</taxon>
        <taxon>Geotrichum</taxon>
    </lineage>
</organism>
<dbReference type="GO" id="GO:0003735">
    <property type="term" value="F:structural constituent of ribosome"/>
    <property type="evidence" value="ECO:0007669"/>
    <property type="project" value="InterPro"/>
</dbReference>
<comment type="caution">
    <text evidence="2">The sequence shown here is derived from an EMBL/GenBank/DDBJ whole genome shotgun (WGS) entry which is preliminary data.</text>
</comment>
<dbReference type="Proteomes" id="UP000750522">
    <property type="component" value="Unassembled WGS sequence"/>
</dbReference>
<dbReference type="SUPFAM" id="SSF69065">
    <property type="entry name" value="RNase III domain-like"/>
    <property type="match status" value="1"/>
</dbReference>
<dbReference type="Proteomes" id="UP000242525">
    <property type="component" value="Unassembled WGS sequence"/>
</dbReference>
<dbReference type="Gene3D" id="1.10.1520.10">
    <property type="entry name" value="Ribonuclease III domain"/>
    <property type="match status" value="1"/>
</dbReference>
<dbReference type="OrthoDB" id="2281895at2759"/>
<evidence type="ECO:0000313" key="2">
    <source>
        <dbReference type="EMBL" id="CDO52959.1"/>
    </source>
</evidence>
<dbReference type="GO" id="GO:0032543">
    <property type="term" value="P:mitochondrial translation"/>
    <property type="evidence" value="ECO:0007669"/>
    <property type="project" value="InterPro"/>
</dbReference>
<proteinExistence type="predicted"/>
<sequence>MFSRQISKHCAQAALRTARPVRAARSIVYVKSISQQPLPNNAKPLRPNVGLKKAPETFLSANGTLYPGNEATLAKVKSLLGADYALPDDLILQVLTHKSFSHGLKPYNQNLAIIGKHFLRLETTSYAVKQESANPSAINGINFDVCLSKISNLLSATAATSQLCKNTGIAESIFWKAPKVGDKSNTVYATTINALVGAVLLKRGQHAARSFVNEKLLAGEHSLITIAEKVYK</sequence>
<name>A0A0J9X676_GEOCN</name>
<dbReference type="EMBL" id="CCBN010000004">
    <property type="protein sequence ID" value="CDO52959.1"/>
    <property type="molecule type" value="Genomic_DNA"/>
</dbReference>
<accession>A0A0J9X676</accession>
<dbReference type="GO" id="GO:0004525">
    <property type="term" value="F:ribonuclease III activity"/>
    <property type="evidence" value="ECO:0007669"/>
    <property type="project" value="InterPro"/>
</dbReference>
<evidence type="ECO:0000313" key="4">
    <source>
        <dbReference type="Proteomes" id="UP000242525"/>
    </source>
</evidence>
<feature type="domain" description="RNase III" evidence="1">
    <location>
        <begin position="89"/>
        <end position="225"/>
    </location>
</feature>
<dbReference type="GO" id="GO:0006396">
    <property type="term" value="P:RNA processing"/>
    <property type="evidence" value="ECO:0007669"/>
    <property type="project" value="InterPro"/>
</dbReference>
<keyword evidence="2" id="KW-0689">Ribosomal protein</keyword>
<dbReference type="InterPro" id="IPR040030">
    <property type="entry name" value="Ribosomal_mL57"/>
</dbReference>
<reference evidence="3" key="2">
    <citation type="journal article" date="2020" name="Front. Microbiol.">
        <title>Phenotypic and Genetic Characterization of the Cheese Ripening Yeast Geotrichum candidum.</title>
        <authorList>
            <person name="Perkins V."/>
            <person name="Vignola S."/>
            <person name="Lessard M.H."/>
            <person name="Plante P.L."/>
            <person name="Corbeil J."/>
            <person name="Dugat-Bony E."/>
            <person name="Frenette M."/>
            <person name="Labrie S."/>
        </authorList>
    </citation>
    <scope>NUCLEOTIDE SEQUENCE</scope>
    <source>
        <strain evidence="3">LMA-70</strain>
    </source>
</reference>
<gene>
    <name evidence="2" type="ORF">BN980_GECA04s02089g</name>
    <name evidence="3" type="ORF">DV451_000485</name>
</gene>
<dbReference type="AlphaFoldDB" id="A0A0J9X676"/>
<dbReference type="STRING" id="1173061.A0A0J9X676"/>
<evidence type="ECO:0000259" key="1">
    <source>
        <dbReference type="SMART" id="SM00535"/>
    </source>
</evidence>
<dbReference type="Pfam" id="PF14622">
    <property type="entry name" value="Ribonucleas_3_3"/>
    <property type="match status" value="1"/>
</dbReference>
<dbReference type="GO" id="GO:0005762">
    <property type="term" value="C:mitochondrial large ribosomal subunit"/>
    <property type="evidence" value="ECO:0007669"/>
    <property type="project" value="InterPro"/>
</dbReference>
<dbReference type="InterPro" id="IPR000999">
    <property type="entry name" value="RNase_III_dom"/>
</dbReference>
<dbReference type="SMART" id="SM00535">
    <property type="entry name" value="RIBOc"/>
    <property type="match status" value="1"/>
</dbReference>
<protein>
    <submittedName>
        <fullName evidence="2">Similar to Saccharomyces cerevisiae YLR312W-A MRPL15 Mitochondrial ribosomal protein of the large subunit</fullName>
    </submittedName>
</protein>
<evidence type="ECO:0000313" key="3">
    <source>
        <dbReference type="EMBL" id="KAF5104572.1"/>
    </source>
</evidence>
<dbReference type="CDD" id="cd00593">
    <property type="entry name" value="RIBOc"/>
    <property type="match status" value="1"/>
</dbReference>
<reference evidence="3" key="3">
    <citation type="submission" date="2020-01" db="EMBL/GenBank/DDBJ databases">
        <authorList>
            <person name="Perkins V."/>
            <person name="Lessard M.-H."/>
            <person name="Dugat-Bony E."/>
            <person name="Frenette M."/>
            <person name="Labrie S."/>
        </authorList>
    </citation>
    <scope>NUCLEOTIDE SEQUENCE</scope>
    <source>
        <strain evidence="3">LMA-70</strain>
    </source>
</reference>
<keyword evidence="4" id="KW-1185">Reference proteome</keyword>
<dbReference type="InterPro" id="IPR036389">
    <property type="entry name" value="RNase_III_sf"/>
</dbReference>
<keyword evidence="2" id="KW-0687">Ribonucleoprotein</keyword>
<dbReference type="PANTHER" id="PTHR28160">
    <property type="entry name" value="54S RIBOSOMAL PROTEIN L15, MITOCHONDRIAL"/>
    <property type="match status" value="1"/>
</dbReference>
<dbReference type="PANTHER" id="PTHR28160:SF1">
    <property type="entry name" value="LARGE RIBOSOMAL SUBUNIT PROTEIN ML57"/>
    <property type="match status" value="1"/>
</dbReference>
<dbReference type="EMBL" id="QQZK01000006">
    <property type="protein sequence ID" value="KAF5104572.1"/>
    <property type="molecule type" value="Genomic_DNA"/>
</dbReference>